<organism evidence="7">
    <name type="scientific">Dictyomenia sonderi</name>
    <dbReference type="NCBI Taxonomy" id="2007178"/>
    <lineage>
        <taxon>Eukaryota</taxon>
        <taxon>Rhodophyta</taxon>
        <taxon>Florideophyceae</taxon>
        <taxon>Rhodymeniophycidae</taxon>
        <taxon>Ceramiales</taxon>
        <taxon>Rhodomelaceae</taxon>
        <taxon>Pterosiphonieae</taxon>
        <taxon>Dictyomenia</taxon>
    </lineage>
</organism>
<keyword evidence="4 6" id="KW-1133">Transmembrane helix</keyword>
<keyword evidence="7" id="KW-0934">Plastid</keyword>
<name>A0A1Z1MSQ3_9FLOR</name>
<dbReference type="AlphaFoldDB" id="A0A1Z1MSQ3"/>
<gene>
    <name evidence="7" type="primary">tatC</name>
</gene>
<dbReference type="RefSeq" id="YP_009399521.1">
    <property type="nucleotide sequence ID" value="NC_035297.1"/>
</dbReference>
<evidence type="ECO:0000256" key="5">
    <source>
        <dbReference type="ARBA" id="ARBA00023136"/>
    </source>
</evidence>
<dbReference type="PANTHER" id="PTHR30371:SF0">
    <property type="entry name" value="SEC-INDEPENDENT PROTEIN TRANSLOCASE PROTEIN TATC, CHLOROPLASTIC-RELATED"/>
    <property type="match status" value="1"/>
</dbReference>
<dbReference type="PRINTS" id="PR01840">
    <property type="entry name" value="TATCFAMILY"/>
</dbReference>
<dbReference type="GO" id="GO:0033281">
    <property type="term" value="C:TAT protein transport complex"/>
    <property type="evidence" value="ECO:0007669"/>
    <property type="project" value="TreeGrafter"/>
</dbReference>
<comment type="subcellular location">
    <subcellularLocation>
        <location evidence="1">Membrane</location>
        <topology evidence="1">Multi-pass membrane protein</topology>
    </subcellularLocation>
</comment>
<dbReference type="InterPro" id="IPR002033">
    <property type="entry name" value="TatC"/>
</dbReference>
<dbReference type="EMBL" id="MF101455">
    <property type="protein sequence ID" value="ARW69127.1"/>
    <property type="molecule type" value="Genomic_DNA"/>
</dbReference>
<feature type="transmembrane region" description="Helical" evidence="6">
    <location>
        <begin position="77"/>
        <end position="99"/>
    </location>
</feature>
<feature type="transmembrane region" description="Helical" evidence="6">
    <location>
        <begin position="195"/>
        <end position="211"/>
    </location>
</feature>
<evidence type="ECO:0000256" key="6">
    <source>
        <dbReference type="SAM" id="Phobius"/>
    </source>
</evidence>
<comment type="similarity">
    <text evidence="2">Belongs to the TatC family.</text>
</comment>
<accession>A0A1Z1MSQ3</accession>
<dbReference type="GO" id="GO:0043953">
    <property type="term" value="P:protein transport by the Tat complex"/>
    <property type="evidence" value="ECO:0007669"/>
    <property type="project" value="TreeGrafter"/>
</dbReference>
<dbReference type="NCBIfam" id="TIGR00945">
    <property type="entry name" value="tatC"/>
    <property type="match status" value="1"/>
</dbReference>
<feature type="transmembrane region" description="Helical" evidence="6">
    <location>
        <begin position="217"/>
        <end position="237"/>
    </location>
</feature>
<evidence type="ECO:0000256" key="4">
    <source>
        <dbReference type="ARBA" id="ARBA00022989"/>
    </source>
</evidence>
<feature type="transmembrane region" description="Helical" evidence="6">
    <location>
        <begin position="111"/>
        <end position="137"/>
    </location>
</feature>
<feature type="transmembrane region" description="Helical" evidence="6">
    <location>
        <begin position="157"/>
        <end position="183"/>
    </location>
</feature>
<dbReference type="GO" id="GO:0065002">
    <property type="term" value="P:intracellular protein transmembrane transport"/>
    <property type="evidence" value="ECO:0007669"/>
    <property type="project" value="TreeGrafter"/>
</dbReference>
<feature type="transmembrane region" description="Helical" evidence="6">
    <location>
        <begin position="28"/>
        <end position="46"/>
    </location>
</feature>
<dbReference type="PROSITE" id="PS01218">
    <property type="entry name" value="TATC"/>
    <property type="match status" value="1"/>
</dbReference>
<dbReference type="GO" id="GO:0009977">
    <property type="term" value="F:proton motive force dependent protein transmembrane transporter activity"/>
    <property type="evidence" value="ECO:0007669"/>
    <property type="project" value="TreeGrafter"/>
</dbReference>
<evidence type="ECO:0000313" key="7">
    <source>
        <dbReference type="EMBL" id="ARW69127.1"/>
    </source>
</evidence>
<evidence type="ECO:0000256" key="3">
    <source>
        <dbReference type="ARBA" id="ARBA00022692"/>
    </source>
</evidence>
<keyword evidence="3 6" id="KW-0812">Transmembrane</keyword>
<keyword evidence="5 6" id="KW-0472">Membrane</keyword>
<proteinExistence type="inferred from homology"/>
<geneLocation type="chloroplast" evidence="7"/>
<reference evidence="7" key="1">
    <citation type="journal article" date="2017" name="J. Phycol.">
        <title>Analysis of chloroplast genomes and a supermatrix inform reclassification of the Rhodomelaceae (Rhodophyta).</title>
        <authorList>
            <person name="Diaz-Tapia P."/>
            <person name="Maggs C.A."/>
            <person name="West J.A."/>
            <person name="Verbruggen H."/>
        </authorList>
    </citation>
    <scope>NUCLEOTIDE SEQUENCE</scope>
    <source>
        <strain evidence="7">PD1725</strain>
    </source>
</reference>
<dbReference type="GeneID" id="33349300"/>
<keyword evidence="7" id="KW-0150">Chloroplast</keyword>
<evidence type="ECO:0000256" key="1">
    <source>
        <dbReference type="ARBA" id="ARBA00004141"/>
    </source>
</evidence>
<dbReference type="PANTHER" id="PTHR30371">
    <property type="entry name" value="SEC-INDEPENDENT PROTEIN TRANSLOCASE PROTEIN TATC"/>
    <property type="match status" value="1"/>
</dbReference>
<evidence type="ECO:0000256" key="2">
    <source>
        <dbReference type="ARBA" id="ARBA00008882"/>
    </source>
</evidence>
<protein>
    <submittedName>
        <fullName evidence="7">Sec-independent protein translocase component TatC</fullName>
    </submittedName>
</protein>
<sequence>MKQIDKQNNKKSKYMPIFEHFNELRSRIILSFTIFVIISIFCIIYTKEITLILQKPAIGIKFLQLAPGEYLFVSIKISIYSAIILSSPFSLYQILQFILPGLTTKETSYIVPILISSIILFFLGTFFSYKFLIPITLQFLIRYGSELIEPMWSFDEYFNFVTLIIISTGICFQIPIIQILLGITNIIKWEKMLDKWKYIAFIATITGAIITPSTDPITQICMTTTILILYFGGIIILKTIKT</sequence>
<dbReference type="HAMAP" id="MF_00902">
    <property type="entry name" value="TatC"/>
    <property type="match status" value="1"/>
</dbReference>
<dbReference type="Pfam" id="PF00902">
    <property type="entry name" value="TatC"/>
    <property type="match status" value="1"/>
</dbReference>
<dbReference type="InterPro" id="IPR019820">
    <property type="entry name" value="Sec-indep_translocase_CS"/>
</dbReference>